<accession>A0ABD1XR94</accession>
<feature type="region of interest" description="Disordered" evidence="1">
    <location>
        <begin position="1"/>
        <end position="126"/>
    </location>
</feature>
<protein>
    <submittedName>
        <fullName evidence="2">Uncharacterized protein</fullName>
    </submittedName>
</protein>
<proteinExistence type="predicted"/>
<sequence length="126" mass="14486">MGEQDTENQELPVNALPDLNATPIGKEQVIELNTLEKQRKREKKKERKREARRKKAEQIRGYLGSNFGGEAEMHSWEDSSSEEESPTENRLWRPAGEKKPRNQRDIMETEGGLNDRGGGVRRQISI</sequence>
<organism evidence="2 3">
    <name type="scientific">Riccia fluitans</name>
    <dbReference type="NCBI Taxonomy" id="41844"/>
    <lineage>
        <taxon>Eukaryota</taxon>
        <taxon>Viridiplantae</taxon>
        <taxon>Streptophyta</taxon>
        <taxon>Embryophyta</taxon>
        <taxon>Marchantiophyta</taxon>
        <taxon>Marchantiopsida</taxon>
        <taxon>Marchantiidae</taxon>
        <taxon>Marchantiales</taxon>
        <taxon>Ricciaceae</taxon>
        <taxon>Riccia</taxon>
    </lineage>
</organism>
<feature type="compositionally biased region" description="Basic and acidic residues" evidence="1">
    <location>
        <begin position="95"/>
        <end position="107"/>
    </location>
</feature>
<dbReference type="EMBL" id="JBHFFA010000007">
    <property type="protein sequence ID" value="KAL2611480.1"/>
    <property type="molecule type" value="Genomic_DNA"/>
</dbReference>
<evidence type="ECO:0000313" key="3">
    <source>
        <dbReference type="Proteomes" id="UP001605036"/>
    </source>
</evidence>
<evidence type="ECO:0000256" key="1">
    <source>
        <dbReference type="SAM" id="MobiDB-lite"/>
    </source>
</evidence>
<gene>
    <name evidence="2" type="ORF">R1flu_023172</name>
</gene>
<name>A0ABD1XR94_9MARC</name>
<feature type="compositionally biased region" description="Basic residues" evidence="1">
    <location>
        <begin position="40"/>
        <end position="55"/>
    </location>
</feature>
<keyword evidence="3" id="KW-1185">Reference proteome</keyword>
<dbReference type="AlphaFoldDB" id="A0ABD1XR94"/>
<reference evidence="2 3" key="1">
    <citation type="submission" date="2024-09" db="EMBL/GenBank/DDBJ databases">
        <title>Chromosome-scale assembly of Riccia fluitans.</title>
        <authorList>
            <person name="Paukszto L."/>
            <person name="Sawicki J."/>
            <person name="Karawczyk K."/>
            <person name="Piernik-Szablinska J."/>
            <person name="Szczecinska M."/>
            <person name="Mazdziarz M."/>
        </authorList>
    </citation>
    <scope>NUCLEOTIDE SEQUENCE [LARGE SCALE GENOMIC DNA]</scope>
    <source>
        <strain evidence="2">Rf_01</strain>
        <tissue evidence="2">Aerial parts of the thallus</tissue>
    </source>
</reference>
<evidence type="ECO:0000313" key="2">
    <source>
        <dbReference type="EMBL" id="KAL2611480.1"/>
    </source>
</evidence>
<dbReference type="Proteomes" id="UP001605036">
    <property type="component" value="Unassembled WGS sequence"/>
</dbReference>
<comment type="caution">
    <text evidence="2">The sequence shown here is derived from an EMBL/GenBank/DDBJ whole genome shotgun (WGS) entry which is preliminary data.</text>
</comment>